<sequence>MYERLHKATEFAKQRPRKYLWERNSHFYIPAVHGIWEEFMKKIDQEMPGHDNSSVWGPHPAEGIDIEGQAILPPVPRPGDEPGTWGVSEEADLITWLPHFNPVGTDGPFRGRVFNFPQDQETPRRAAVVAMSCISARLLSTLLKNRVKSGIGLASEMSPISWALYYGLKAVQVPQPVYHNSKWDPEELNRRVNPGEPGKVNAGLGSIWSWGQHDDIIYNTTFMFNSEFAEKLYRAWLGYDGAEEWDKC</sequence>
<evidence type="ECO:0000313" key="1">
    <source>
        <dbReference type="EMBL" id="EKV07059.1"/>
    </source>
</evidence>
<dbReference type="STRING" id="1170229.K9FCT5"/>
<protein>
    <submittedName>
        <fullName evidence="1">Uncharacterized protein</fullName>
    </submittedName>
</protein>
<organism evidence="1 2">
    <name type="scientific">Penicillium digitatum (strain PHI26 / CECT 20796)</name>
    <name type="common">Green mold</name>
    <dbReference type="NCBI Taxonomy" id="1170229"/>
    <lineage>
        <taxon>Eukaryota</taxon>
        <taxon>Fungi</taxon>
        <taxon>Dikarya</taxon>
        <taxon>Ascomycota</taxon>
        <taxon>Pezizomycotina</taxon>
        <taxon>Eurotiomycetes</taxon>
        <taxon>Eurotiomycetidae</taxon>
        <taxon>Eurotiales</taxon>
        <taxon>Aspergillaceae</taxon>
        <taxon>Penicillium</taxon>
    </lineage>
</organism>
<dbReference type="Proteomes" id="UP000009882">
    <property type="component" value="Unassembled WGS sequence"/>
</dbReference>
<proteinExistence type="predicted"/>
<comment type="caution">
    <text evidence="1">The sequence shown here is derived from an EMBL/GenBank/DDBJ whole genome shotgun (WGS) entry which is preliminary data.</text>
</comment>
<dbReference type="OrthoDB" id="3353407at2759"/>
<dbReference type="AlphaFoldDB" id="K9FCT5"/>
<gene>
    <name evidence="1" type="ORF">PDIG_75730</name>
</gene>
<dbReference type="EMBL" id="AKCT01000267">
    <property type="protein sequence ID" value="EKV07059.1"/>
    <property type="molecule type" value="Genomic_DNA"/>
</dbReference>
<evidence type="ECO:0000313" key="2">
    <source>
        <dbReference type="Proteomes" id="UP000009882"/>
    </source>
</evidence>
<dbReference type="InterPro" id="IPR021822">
    <property type="entry name" value="DUF3405"/>
</dbReference>
<dbReference type="PANTHER" id="PTHR36205:SF4">
    <property type="match status" value="1"/>
</dbReference>
<dbReference type="HOGENOM" id="CLU_1120467_0_0_1"/>
<reference evidence="2" key="1">
    <citation type="journal article" date="2012" name="BMC Genomics">
        <title>Genome sequence of the necrotrophic fungus Penicillium digitatum, the main postharvest pathogen of citrus.</title>
        <authorList>
            <person name="Marcet-Houben M."/>
            <person name="Ballester A.-R."/>
            <person name="de la Fuente B."/>
            <person name="Harries E."/>
            <person name="Marcos J.F."/>
            <person name="Gonzalez-Candelas L."/>
            <person name="Gabaldon T."/>
        </authorList>
    </citation>
    <scope>NUCLEOTIDE SEQUENCE [LARGE SCALE GENOMIC DNA]</scope>
    <source>
        <strain evidence="2">PHI26 / CECT 20796</strain>
    </source>
</reference>
<keyword evidence="2" id="KW-1185">Reference proteome</keyword>
<dbReference type="Pfam" id="PF11885">
    <property type="entry name" value="DUF3405"/>
    <property type="match status" value="1"/>
</dbReference>
<name>K9FCT5_PEND2</name>
<dbReference type="PANTHER" id="PTHR36205">
    <property type="entry name" value="CHROMOSOME 19, WHOLE GENOME SHOTGUN SEQUENCE"/>
    <property type="match status" value="1"/>
</dbReference>
<accession>K9FCT5</accession>
<dbReference type="InParanoid" id="K9FCT5"/>